<feature type="region of interest" description="Disordered" evidence="7">
    <location>
        <begin position="994"/>
        <end position="1039"/>
    </location>
</feature>
<feature type="compositionally biased region" description="Basic and acidic residues" evidence="7">
    <location>
        <begin position="1927"/>
        <end position="1939"/>
    </location>
</feature>
<dbReference type="Ensembl" id="ENSTNIT00000014687.1">
    <property type="protein sequence ID" value="ENSTNIP00000014488.1"/>
    <property type="gene ID" value="ENSTNIG00000011538.1"/>
</dbReference>
<feature type="compositionally biased region" description="Basic and acidic residues" evidence="7">
    <location>
        <begin position="996"/>
        <end position="1012"/>
    </location>
</feature>
<feature type="compositionally biased region" description="Basic and acidic residues" evidence="7">
    <location>
        <begin position="1289"/>
        <end position="1305"/>
    </location>
</feature>
<feature type="domain" description="Telomere-associated protein Rif1 N-terminal" evidence="8">
    <location>
        <begin position="23"/>
        <end position="363"/>
    </location>
</feature>
<sequence length="2294" mass="249261">MAGPSDDGSFLPLLEPLEDSSAAHAEQIDAYLTIANRLGGEEARQFLPAVEQHFSRLGKVTLAHITSPNVELSQAALQALGFCVYHSRVVSDVPETFALEILSALCSLVMKSTDKNSCTRALWVISKQSFSAHVVAKKVPSILDTLDSVWSREDVQSVVMEHEALNVIMRLLEQAPAQMGAAAVRWVKFVIPLVVHSASKVLRAAATMEMGMPLLLEKQKEVAAVIEPMMSSKLIPELQKLFLSKNETNVLKLWPLFVKLLGKLLHKGGPFINSLLHLEELGFRSSSPAIKKIAFIAWKSLIDNFALNPSEEILCSGKRMKLLMQPLSSINVRTEALMLTKVEVWWYLVVQLGSSLSSYFDQVSVPLLQCTIRSESSLVLNTPSKPASQNGTIVAGTPGFNSSANTSRMSLNSSVQISPTFPTIQILGLEMLLHYFLGPEVTATAAKNKLTLSLEPLRHPLLSSPGSFSKHAAVLISNVRDGFINVGKDAPEPLLTVLWMTVVRFVNSSIESGGSKKDRHGCELLTLMLQALQSIAASEALPADRVLILFEATVKGVPARVLGSASYQVGKMDVLNGTPALFLILLLCNSNIEAYVEDERFCQCLQTLVGCGLSGPTSPLAFAEAVLGAIGSSAASSLNKEQLWRMWNTVVNPLTDTLTQSNEVNQGDALEHNFSAMHAALMFPVTHLQGPGLPQATQKAMLSSWSRLYKVFACCSALVATAEENICCEELCTKMNAVIDKEALLVPSTLNSIASILQVMVECVDFSPYTPQFQQKLNSPHTPVNWMKKKNKVLGNLSTFQTLLIQCLQVYLEDPNTSSDATGMALISILSALFTNLALANTVKEVLTSLAHPLTQLYKHTASETPTFTSQLLGKLEKLLGDVLGCLQTRTAVAYDDELLALLSPLLCVLFLHRSKHLRSSVTSFWNSTFANSVSLTYPNEIRPVLSQVKQKTPIILPGFEVLGVPDELSGQSLCDQSESSQLETKLSGLPISSVGKRDSVLPRPELNDKSATKTSNSVSTKLDFGSPKPPRRQDLEEEASIDFVFIPPETKERVLTEHQKEVKRTKRVDIPAMYNNLDASLDTTAFTQYTQSQEDSLDKLQPGQAPVEADPDKVRKELPFSSIFVMYGVSTVIGEATEESVENEPNAEESRGDLDVKAGENMKDGGMYEDMVTESAAVDHNSEEEESKDGTSPNVSGSSDMVSGTPQKSVSRRQSFITLETYSDGKSTSPGVTSTFTGPHTRVTSGQTNKSSFPTESQGSSESTSRDLLSAGKKNSQSAGRQTPDSPQRPKESLTKCEPVRLTERMSSGPAEEDDVIPDSQTDVKAEEATKAAPVQPSSQEETSQPNLDDSQSPGYKVGPVGPRRSGRHRVPPTLPGEHPDDRDSKYIQLKQKHSGDHLKSDSQTSDSSQSGPKTRSRQAAEEEEESSKHRLRTRSLREPGGSGHTPSQGRATKKIKLHSNSEQFLEKTERPESRRRSRDSSQTGSQSDRESQSHGRQGRRGKGSPRNKEEGESSVEGLENSQEFSQKASTSDARAVGPDPGPTAPAQGFKGRTDGKTSKEDSQTTTPSPEDSRRHSPLVTPSNTSPRRAAAPTQLKDTEVRRMLRQDSPGPGEDGRWDKSNTRWEAAGVSEDVAERQNTSSSPVTPTAAGKTEVRVGVRTRSRAAVPAQEGSLSTPESSQSQSLEESTDLSQGRSRYSRRRSSQQLGSLESSESETASPAGNVHVPKKRGRKPRASLQSSPAVKSPKIEGHDASGHDRSLKAEHESADDSQKSHDWQDSESLPESQPEAKPEEEEERALENTSLEEKRIPGNADADPVPREPGTTELQSSEELESPANDGGQTQALCSPEEQSAAAELSDGDGDEDGRKSLDPAGSVDPGEACHAAASVDNRAGCPRGSDEDEDEEEERKNELAEASDESTCAQKADEEHVIQREEEQTASEVAMDTSEVFAAAEIPEPATRDAGSPSKLKDLEALMGPDVNHSPSSRVRGAWSPSASPSTSILKKGQKRALEDETPSPLVKSRRVSFADPIQQQETADDIDRRSPCIRSSSPRKPRNASVSQPKYVTTPTKGLLVLSPRNLRSPGYKSSKKCLISEMGQEPRPVSTDCVYPALVGCSAPVEAVLSQISSNMWSRGFGQLVRARNIKTIGDLSALTATEIKTLPIRSPKISNVKKALRNYEQQRKGRGGDELKSFDETEKMTADPDASTPPNKEEESKLSGDALVPKTLFVSSDCSQGLVPDLDRLACRMTQTELQRCSAEQLVQVHHRLGRMMKQVVEELHSRLGPTPGKP</sequence>
<dbReference type="GO" id="GO:0005634">
    <property type="term" value="C:nucleus"/>
    <property type="evidence" value="ECO:0007669"/>
    <property type="project" value="UniProtKB-SubCell"/>
</dbReference>
<accession>H3D1V0</accession>
<evidence type="ECO:0000313" key="9">
    <source>
        <dbReference type="Ensembl" id="ENSTNIP00000014488.1"/>
    </source>
</evidence>
<dbReference type="STRING" id="99883.ENSTNIP00000014488"/>
<feature type="region of interest" description="Disordered" evidence="7">
    <location>
        <begin position="1138"/>
        <end position="2067"/>
    </location>
</feature>
<keyword evidence="4" id="KW-0779">Telomere</keyword>
<evidence type="ECO:0000313" key="10">
    <source>
        <dbReference type="Proteomes" id="UP000007303"/>
    </source>
</evidence>
<keyword evidence="5" id="KW-0539">Nucleus</keyword>
<keyword evidence="3" id="KW-0158">Chromosome</keyword>
<feature type="compositionally biased region" description="Basic and acidic residues" evidence="7">
    <location>
        <begin position="1553"/>
        <end position="1564"/>
    </location>
</feature>
<proteinExistence type="predicted"/>
<feature type="compositionally biased region" description="Basic and acidic residues" evidence="7">
    <location>
        <begin position="1748"/>
        <end position="1779"/>
    </location>
</feature>
<evidence type="ECO:0000259" key="8">
    <source>
        <dbReference type="Pfam" id="PF12231"/>
    </source>
</evidence>
<reference evidence="9" key="2">
    <citation type="submission" date="2025-08" db="UniProtKB">
        <authorList>
            <consortium name="Ensembl"/>
        </authorList>
    </citation>
    <scope>IDENTIFICATION</scope>
</reference>
<comment type="subcellular location">
    <subcellularLocation>
        <location evidence="2">Chromosome</location>
        <location evidence="2">Telomere</location>
    </subcellularLocation>
    <subcellularLocation>
        <location evidence="1">Nucleus</location>
    </subcellularLocation>
</comment>
<feature type="compositionally biased region" description="Low complexity" evidence="7">
    <location>
        <begin position="1674"/>
        <end position="1697"/>
    </location>
</feature>
<feature type="compositionally biased region" description="Basic and acidic residues" evidence="7">
    <location>
        <begin position="1149"/>
        <end position="1164"/>
    </location>
</feature>
<feature type="compositionally biased region" description="Polar residues" evidence="7">
    <location>
        <begin position="1337"/>
        <end position="1355"/>
    </location>
</feature>
<dbReference type="PANTHER" id="PTHR22928:SF3">
    <property type="entry name" value="TELOMERE-ASSOCIATED PROTEIN RIF1"/>
    <property type="match status" value="1"/>
</dbReference>
<reference evidence="9" key="3">
    <citation type="submission" date="2025-09" db="UniProtKB">
        <authorList>
            <consortium name="Ensembl"/>
        </authorList>
    </citation>
    <scope>IDENTIFICATION</scope>
</reference>
<dbReference type="Pfam" id="PF12231">
    <property type="entry name" value="Rif1_N"/>
    <property type="match status" value="1"/>
</dbReference>
<evidence type="ECO:0000256" key="3">
    <source>
        <dbReference type="ARBA" id="ARBA00022454"/>
    </source>
</evidence>
<evidence type="ECO:0000256" key="6">
    <source>
        <dbReference type="ARBA" id="ARBA00023306"/>
    </source>
</evidence>
<dbReference type="InterPro" id="IPR022031">
    <property type="entry name" value="Rif1_N"/>
</dbReference>
<name>H3D1V0_TETNG</name>
<dbReference type="InterPro" id="IPR016024">
    <property type="entry name" value="ARM-type_fold"/>
</dbReference>
<feature type="compositionally biased region" description="Basic and acidic residues" evidence="7">
    <location>
        <begin position="1615"/>
        <end position="1624"/>
    </location>
</feature>
<dbReference type="GO" id="GO:0000723">
    <property type="term" value="P:telomere maintenance"/>
    <property type="evidence" value="ECO:0007669"/>
    <property type="project" value="TreeGrafter"/>
</dbReference>
<dbReference type="Proteomes" id="UP000007303">
    <property type="component" value="Unassembled WGS sequence"/>
</dbReference>
<feature type="compositionally biased region" description="Acidic residues" evidence="7">
    <location>
        <begin position="1138"/>
        <end position="1148"/>
    </location>
</feature>
<feature type="compositionally biased region" description="Basic residues" evidence="7">
    <location>
        <begin position="1498"/>
        <end position="1507"/>
    </location>
</feature>
<feature type="compositionally biased region" description="Polar residues" evidence="7">
    <location>
        <begin position="1191"/>
        <end position="1287"/>
    </location>
</feature>
<feature type="compositionally biased region" description="Low complexity" evidence="7">
    <location>
        <begin position="1403"/>
        <end position="1412"/>
    </location>
</feature>
<evidence type="ECO:0000256" key="7">
    <source>
        <dbReference type="SAM" id="MobiDB-lite"/>
    </source>
</evidence>
<dbReference type="HOGENOM" id="CLU_000989_0_0_1"/>
<feature type="compositionally biased region" description="Basic and acidic residues" evidence="7">
    <location>
        <begin position="2183"/>
        <end position="2205"/>
    </location>
</feature>
<protein>
    <submittedName>
        <fullName evidence="9">Replication timing regulatory factor 1</fullName>
    </submittedName>
</protein>
<feature type="compositionally biased region" description="Basic and acidic residues" evidence="7">
    <location>
        <begin position="1598"/>
        <end position="1607"/>
    </location>
</feature>
<dbReference type="CDD" id="cd14267">
    <property type="entry name" value="Rif1_CTD_C-II_like"/>
    <property type="match status" value="1"/>
</dbReference>
<feature type="region of interest" description="Disordered" evidence="7">
    <location>
        <begin position="2181"/>
        <end position="2223"/>
    </location>
</feature>
<dbReference type="GO" id="GO:0140445">
    <property type="term" value="C:chromosome, telomeric repeat region"/>
    <property type="evidence" value="ECO:0007669"/>
    <property type="project" value="TreeGrafter"/>
</dbReference>
<dbReference type="GeneTree" id="ENSGT00390000012204"/>
<feature type="compositionally biased region" description="Basic residues" evidence="7">
    <location>
        <begin position="1727"/>
        <end position="1736"/>
    </location>
</feature>
<evidence type="ECO:0000256" key="2">
    <source>
        <dbReference type="ARBA" id="ARBA00004574"/>
    </source>
</evidence>
<evidence type="ECO:0000256" key="4">
    <source>
        <dbReference type="ARBA" id="ARBA00022895"/>
    </source>
</evidence>
<feature type="compositionally biased region" description="Polar residues" evidence="7">
    <location>
        <begin position="1521"/>
        <end position="1534"/>
    </location>
</feature>
<keyword evidence="10" id="KW-1185">Reference proteome</keyword>
<dbReference type="InParanoid" id="H3D1V0"/>
<reference evidence="10" key="1">
    <citation type="journal article" date="2004" name="Nature">
        <title>Genome duplication in the teleost fish Tetraodon nigroviridis reveals the early vertebrate proto-karyotype.</title>
        <authorList>
            <person name="Jaillon O."/>
            <person name="Aury J.-M."/>
            <person name="Brunet F."/>
            <person name="Petit J.-L."/>
            <person name="Stange-Thomann N."/>
            <person name="Mauceli E."/>
            <person name="Bouneau L."/>
            <person name="Fischer C."/>
            <person name="Ozouf-Costaz C."/>
            <person name="Bernot A."/>
            <person name="Nicaud S."/>
            <person name="Jaffe D."/>
            <person name="Fisher S."/>
            <person name="Lutfalla G."/>
            <person name="Dossat C."/>
            <person name="Segurens B."/>
            <person name="Dasilva C."/>
            <person name="Salanoubat M."/>
            <person name="Levy M."/>
            <person name="Boudet N."/>
            <person name="Castellano S."/>
            <person name="Anthouard V."/>
            <person name="Jubin C."/>
            <person name="Castelli V."/>
            <person name="Katinka M."/>
            <person name="Vacherie B."/>
            <person name="Biemont C."/>
            <person name="Skalli Z."/>
            <person name="Cattolico L."/>
            <person name="Poulain J."/>
            <person name="De Berardinis V."/>
            <person name="Cruaud C."/>
            <person name="Duprat S."/>
            <person name="Brottier P."/>
            <person name="Coutanceau J.-P."/>
            <person name="Gouzy J."/>
            <person name="Parra G."/>
            <person name="Lardier G."/>
            <person name="Chapple C."/>
            <person name="McKernan K.J."/>
            <person name="McEwan P."/>
            <person name="Bosak S."/>
            <person name="Kellis M."/>
            <person name="Volff J.-N."/>
            <person name="Guigo R."/>
            <person name="Zody M.C."/>
            <person name="Mesirov J."/>
            <person name="Lindblad-Toh K."/>
            <person name="Birren B."/>
            <person name="Nusbaum C."/>
            <person name="Kahn D."/>
            <person name="Robinson-Rechavi M."/>
            <person name="Laudet V."/>
            <person name="Schachter V."/>
            <person name="Quetier F."/>
            <person name="Saurin W."/>
            <person name="Scarpelli C."/>
            <person name="Wincker P."/>
            <person name="Lander E.S."/>
            <person name="Weissenbach J."/>
            <person name="Roest Crollius H."/>
        </authorList>
    </citation>
    <scope>NUCLEOTIDE SEQUENCE [LARGE SCALE GENOMIC DNA]</scope>
</reference>
<dbReference type="SUPFAM" id="SSF48371">
    <property type="entry name" value="ARM repeat"/>
    <property type="match status" value="1"/>
</dbReference>
<feature type="compositionally biased region" description="Low complexity" evidence="7">
    <location>
        <begin position="1705"/>
        <end position="1717"/>
    </location>
</feature>
<evidence type="ECO:0000256" key="5">
    <source>
        <dbReference type="ARBA" id="ARBA00023242"/>
    </source>
</evidence>
<evidence type="ECO:0000256" key="1">
    <source>
        <dbReference type="ARBA" id="ARBA00004123"/>
    </source>
</evidence>
<dbReference type="OMA" id="NMRSTDY"/>
<organism evidence="9 10">
    <name type="scientific">Tetraodon nigroviridis</name>
    <name type="common">Spotted green pufferfish</name>
    <name type="synonym">Chelonodon nigroviridis</name>
    <dbReference type="NCBI Taxonomy" id="99883"/>
    <lineage>
        <taxon>Eukaryota</taxon>
        <taxon>Metazoa</taxon>
        <taxon>Chordata</taxon>
        <taxon>Craniata</taxon>
        <taxon>Vertebrata</taxon>
        <taxon>Euteleostomi</taxon>
        <taxon>Actinopterygii</taxon>
        <taxon>Neopterygii</taxon>
        <taxon>Teleostei</taxon>
        <taxon>Neoteleostei</taxon>
        <taxon>Acanthomorphata</taxon>
        <taxon>Eupercaria</taxon>
        <taxon>Tetraodontiformes</taxon>
        <taxon>Tetradontoidea</taxon>
        <taxon>Tetraodontidae</taxon>
        <taxon>Tetraodon</taxon>
    </lineage>
</organism>
<keyword evidence="6" id="KW-0131">Cell cycle</keyword>
<feature type="compositionally biased region" description="Basic and acidic residues" evidence="7">
    <location>
        <begin position="1466"/>
        <end position="1476"/>
    </location>
</feature>
<dbReference type="PANTHER" id="PTHR22928">
    <property type="entry name" value="TELOMERE-ASSOCIATED PROTEIN RIF1"/>
    <property type="match status" value="1"/>
</dbReference>
<feature type="compositionally biased region" description="Polar residues" evidence="7">
    <location>
        <begin position="1638"/>
        <end position="1647"/>
    </location>
</feature>